<organism evidence="2 3">
    <name type="scientific">Undibacterium cyanobacteriorum</name>
    <dbReference type="NCBI Taxonomy" id="3073561"/>
    <lineage>
        <taxon>Bacteria</taxon>
        <taxon>Pseudomonadati</taxon>
        <taxon>Pseudomonadota</taxon>
        <taxon>Betaproteobacteria</taxon>
        <taxon>Burkholderiales</taxon>
        <taxon>Oxalobacteraceae</taxon>
        <taxon>Undibacterium</taxon>
    </lineage>
</organism>
<protein>
    <submittedName>
        <fullName evidence="2">Uncharacterized protein</fullName>
    </submittedName>
</protein>
<feature type="region of interest" description="Disordered" evidence="1">
    <location>
        <begin position="1"/>
        <end position="27"/>
    </location>
</feature>
<sequence>MQLIDQHQQPKHMETQHQQRGNIKSEVFPQRRLLALEDETAIGEPRIKYTNKVRKNGNRLIVPSCMQDPIQERENGNAGQGIRATNQQIHQLLITP</sequence>
<reference evidence="2" key="1">
    <citation type="submission" date="2023-09" db="EMBL/GenBank/DDBJ databases">
        <title>Undibacterium sp. 20NA77.5 isolated from freshwater.</title>
        <authorList>
            <person name="Le V."/>
            <person name="Ko S.-R."/>
            <person name="Ahn C.-Y."/>
            <person name="Oh H.-M."/>
        </authorList>
    </citation>
    <scope>NUCLEOTIDE SEQUENCE</scope>
    <source>
        <strain evidence="2">20NA77.5</strain>
    </source>
</reference>
<evidence type="ECO:0000256" key="1">
    <source>
        <dbReference type="SAM" id="MobiDB-lite"/>
    </source>
</evidence>
<proteinExistence type="predicted"/>
<keyword evidence="3" id="KW-1185">Reference proteome</keyword>
<gene>
    <name evidence="2" type="ORF">RF679_01420</name>
</gene>
<evidence type="ECO:0000313" key="3">
    <source>
        <dbReference type="Proteomes" id="UP001181355"/>
    </source>
</evidence>
<evidence type="ECO:0000313" key="2">
    <source>
        <dbReference type="EMBL" id="WMW80956.1"/>
    </source>
</evidence>
<accession>A0ABY9RJ49</accession>
<name>A0ABY9RJ49_9BURK</name>
<dbReference type="Proteomes" id="UP001181355">
    <property type="component" value="Chromosome"/>
</dbReference>
<dbReference type="EMBL" id="CP133720">
    <property type="protein sequence ID" value="WMW80956.1"/>
    <property type="molecule type" value="Genomic_DNA"/>
</dbReference>